<evidence type="ECO:0000259" key="2">
    <source>
        <dbReference type="PROSITE" id="PS50240"/>
    </source>
</evidence>
<dbReference type="PANTHER" id="PTHR24252:SF7">
    <property type="entry name" value="HYALIN"/>
    <property type="match status" value="1"/>
</dbReference>
<dbReference type="InterPro" id="IPR043504">
    <property type="entry name" value="Peptidase_S1_PA_chymotrypsin"/>
</dbReference>
<reference evidence="3" key="1">
    <citation type="submission" date="2020-11" db="EMBL/GenBank/DDBJ databases">
        <authorList>
            <person name="Tran Van P."/>
        </authorList>
    </citation>
    <scope>NUCLEOTIDE SEQUENCE</scope>
</reference>
<sequence>MENGLAPNPSVNLCGLIKKKGASAQRLVRGGKKAAPEAWPWQAAIYDNNAQVKDIICGGALIGSQWVLTAAHCVVDGDDTIAVRDVNDFFVYLGKHHRNMSMDDEVVQKMKVTQIMVHDNYTGLESDIALMKLHDSANITKWVQLICLPSNDELSDEFLDGVRDTFGGPYRGEVGEETLQTGEQMY</sequence>
<evidence type="ECO:0000313" key="4">
    <source>
        <dbReference type="Proteomes" id="UP000677054"/>
    </source>
</evidence>
<keyword evidence="4" id="KW-1185">Reference proteome</keyword>
<dbReference type="InterPro" id="IPR001314">
    <property type="entry name" value="Peptidase_S1A"/>
</dbReference>
<dbReference type="InterPro" id="IPR018114">
    <property type="entry name" value="TRYPSIN_HIS"/>
</dbReference>
<dbReference type="PRINTS" id="PR00722">
    <property type="entry name" value="CHYMOTRYPSIN"/>
</dbReference>
<gene>
    <name evidence="3" type="ORF">DSTB1V02_LOCUS4597</name>
</gene>
<dbReference type="PROSITE" id="PS00134">
    <property type="entry name" value="TRYPSIN_HIS"/>
    <property type="match status" value="1"/>
</dbReference>
<dbReference type="PROSITE" id="PS50240">
    <property type="entry name" value="TRYPSIN_DOM"/>
    <property type="match status" value="1"/>
</dbReference>
<name>A0A7R9A600_9CRUS</name>
<dbReference type="EMBL" id="LR900208">
    <property type="protein sequence ID" value="CAD7244710.1"/>
    <property type="molecule type" value="Genomic_DNA"/>
</dbReference>
<dbReference type="FunFam" id="2.40.10.10:FF:000068">
    <property type="entry name" value="transmembrane protease serine 2"/>
    <property type="match status" value="1"/>
</dbReference>
<dbReference type="Gene3D" id="2.40.10.10">
    <property type="entry name" value="Trypsin-like serine proteases"/>
    <property type="match status" value="1"/>
</dbReference>
<dbReference type="GO" id="GO:0004252">
    <property type="term" value="F:serine-type endopeptidase activity"/>
    <property type="evidence" value="ECO:0007669"/>
    <property type="project" value="InterPro"/>
</dbReference>
<dbReference type="OrthoDB" id="10059102at2759"/>
<dbReference type="InterPro" id="IPR009003">
    <property type="entry name" value="Peptidase_S1_PA"/>
</dbReference>
<evidence type="ECO:0000313" key="3">
    <source>
        <dbReference type="EMBL" id="CAD7244710.1"/>
    </source>
</evidence>
<dbReference type="SUPFAM" id="SSF50494">
    <property type="entry name" value="Trypsin-like serine proteases"/>
    <property type="match status" value="1"/>
</dbReference>
<organism evidence="3">
    <name type="scientific">Darwinula stevensoni</name>
    <dbReference type="NCBI Taxonomy" id="69355"/>
    <lineage>
        <taxon>Eukaryota</taxon>
        <taxon>Metazoa</taxon>
        <taxon>Ecdysozoa</taxon>
        <taxon>Arthropoda</taxon>
        <taxon>Crustacea</taxon>
        <taxon>Oligostraca</taxon>
        <taxon>Ostracoda</taxon>
        <taxon>Podocopa</taxon>
        <taxon>Podocopida</taxon>
        <taxon>Darwinulocopina</taxon>
        <taxon>Darwinuloidea</taxon>
        <taxon>Darwinulidae</taxon>
        <taxon>Darwinula</taxon>
    </lineage>
</organism>
<dbReference type="AlphaFoldDB" id="A0A7R9A600"/>
<dbReference type="Pfam" id="PF00089">
    <property type="entry name" value="Trypsin"/>
    <property type="match status" value="1"/>
</dbReference>
<dbReference type="SMART" id="SM00020">
    <property type="entry name" value="Tryp_SPc"/>
    <property type="match status" value="1"/>
</dbReference>
<accession>A0A7R9A600</accession>
<dbReference type="Proteomes" id="UP000677054">
    <property type="component" value="Unassembled WGS sequence"/>
</dbReference>
<evidence type="ECO:0000256" key="1">
    <source>
        <dbReference type="ARBA" id="ARBA00023157"/>
    </source>
</evidence>
<dbReference type="EMBL" id="CAJPEV010000691">
    <property type="protein sequence ID" value="CAG0887677.1"/>
    <property type="molecule type" value="Genomic_DNA"/>
</dbReference>
<dbReference type="InterPro" id="IPR001254">
    <property type="entry name" value="Trypsin_dom"/>
</dbReference>
<proteinExistence type="predicted"/>
<keyword evidence="1" id="KW-1015">Disulfide bond</keyword>
<protein>
    <recommendedName>
        <fullName evidence="2">Peptidase S1 domain-containing protein</fullName>
    </recommendedName>
</protein>
<feature type="domain" description="Peptidase S1" evidence="2">
    <location>
        <begin position="28"/>
        <end position="186"/>
    </location>
</feature>
<dbReference type="GO" id="GO:0006508">
    <property type="term" value="P:proteolysis"/>
    <property type="evidence" value="ECO:0007669"/>
    <property type="project" value="InterPro"/>
</dbReference>
<dbReference type="PANTHER" id="PTHR24252">
    <property type="entry name" value="ACROSIN-RELATED"/>
    <property type="match status" value="1"/>
</dbReference>